<evidence type="ECO:0000313" key="2">
    <source>
        <dbReference type="EMBL" id="CAD9231961.1"/>
    </source>
</evidence>
<dbReference type="EMBL" id="HBGH01007465">
    <property type="protein sequence ID" value="CAD9231961.1"/>
    <property type="molecule type" value="Transcribed_RNA"/>
</dbReference>
<evidence type="ECO:0000256" key="1">
    <source>
        <dbReference type="SAM" id="MobiDB-lite"/>
    </source>
</evidence>
<gene>
    <name evidence="2" type="ORF">CCAE0312_LOCUS4042</name>
</gene>
<accession>A0A7S1TC02</accession>
<proteinExistence type="predicted"/>
<sequence length="300" mass="32528">MSATVVRESSDGGSGMLRRNGEVITSRAKEVYDQSIKPRVAEPLERRYSEFKREYPSAGEKLSVAEQRIVDVVDRAVKEGKELVDRIDTVIDAKVSAVQQGYQTRVKPHMESVRTGVKDTWEAEEVKNVRSTGEQFASSLVALIDAAAQSTLRTADQVVETRLCPLDDAEKEAALKVAEEDTTTVRADKVAQKWYLATVGRLIARSGIDPKRTVIEGTITNKAMALIYWNIAVAGGSLRVAVDNAPKYRGPASTYVHKAALLIQRALFSNGTVAVDSVGILPATPAGSSNSLNTMANGYS</sequence>
<protein>
    <submittedName>
        <fullName evidence="2">Uncharacterized protein</fullName>
    </submittedName>
</protein>
<feature type="region of interest" description="Disordered" evidence="1">
    <location>
        <begin position="1"/>
        <end position="22"/>
    </location>
</feature>
<name>A0A7S1TC02_9RHOD</name>
<organism evidence="2">
    <name type="scientific">Compsopogon caeruleus</name>
    <dbReference type="NCBI Taxonomy" id="31354"/>
    <lineage>
        <taxon>Eukaryota</taxon>
        <taxon>Rhodophyta</taxon>
        <taxon>Compsopogonophyceae</taxon>
        <taxon>Compsopogonales</taxon>
        <taxon>Compsopogonaceae</taxon>
        <taxon>Compsopogon</taxon>
    </lineage>
</organism>
<dbReference type="AlphaFoldDB" id="A0A7S1TC02"/>
<reference evidence="2" key="1">
    <citation type="submission" date="2021-01" db="EMBL/GenBank/DDBJ databases">
        <authorList>
            <person name="Corre E."/>
            <person name="Pelletier E."/>
            <person name="Niang G."/>
            <person name="Scheremetjew M."/>
            <person name="Finn R."/>
            <person name="Kale V."/>
            <person name="Holt S."/>
            <person name="Cochrane G."/>
            <person name="Meng A."/>
            <person name="Brown T."/>
            <person name="Cohen L."/>
        </authorList>
    </citation>
    <scope>NUCLEOTIDE SEQUENCE</scope>
    <source>
        <strain evidence="2">SAG 36.94</strain>
    </source>
</reference>